<dbReference type="RefSeq" id="WP_382404593.1">
    <property type="nucleotide sequence ID" value="NZ_JBHSWH010000001.1"/>
</dbReference>
<dbReference type="PANTHER" id="PTHR24094">
    <property type="entry name" value="SECRETED PROTEIN"/>
    <property type="match status" value="1"/>
</dbReference>
<dbReference type="EMBL" id="JBHSWH010000001">
    <property type="protein sequence ID" value="MFC6707932.1"/>
    <property type="molecule type" value="Genomic_DNA"/>
</dbReference>
<gene>
    <name evidence="3" type="ORF">ACFQDH_22515</name>
</gene>
<evidence type="ECO:0000313" key="4">
    <source>
        <dbReference type="Proteomes" id="UP001596298"/>
    </source>
</evidence>
<dbReference type="PANTHER" id="PTHR24094:SF15">
    <property type="entry name" value="AMP-DEPENDENT SYNTHETASE_LIGASE DOMAIN-CONTAINING PROTEIN-RELATED"/>
    <property type="match status" value="1"/>
</dbReference>
<sequence>MKCRFLVAVSAGSVAFGMAATAPAQASEVGTVSATVAAAQLKLGLTGTSADAKADLPTLTVKAKGSMDGYSRDLFPHWRDASTWGWPEAPNNSCNARNAALYRDGENVTMSSTCTSLQGTWIDPYGAKKYDAASDIDIDHVVPLGDAYATGAAAWDTTKRTQYANDPLVLVSADDSLNQSKGDDDPAQWKPPNTASYCLYATRWVLIKDKYGLWVTSPEKTALNSMLSTC</sequence>
<dbReference type="Pfam" id="PF07510">
    <property type="entry name" value="GmrSD_C"/>
    <property type="match status" value="1"/>
</dbReference>
<keyword evidence="3" id="KW-0540">Nuclease</keyword>
<proteinExistence type="predicted"/>
<reference evidence="4" key="1">
    <citation type="journal article" date="2019" name="Int. J. Syst. Evol. Microbiol.">
        <title>The Global Catalogue of Microorganisms (GCM) 10K type strain sequencing project: providing services to taxonomists for standard genome sequencing and annotation.</title>
        <authorList>
            <consortium name="The Broad Institute Genomics Platform"/>
            <consortium name="The Broad Institute Genome Sequencing Center for Infectious Disease"/>
            <person name="Wu L."/>
            <person name="Ma J."/>
        </authorList>
    </citation>
    <scope>NUCLEOTIDE SEQUENCE [LARGE SCALE GENOMIC DNA]</scope>
    <source>
        <strain evidence="4">CCUG 58127</strain>
    </source>
</reference>
<evidence type="ECO:0000313" key="3">
    <source>
        <dbReference type="EMBL" id="MFC6707932.1"/>
    </source>
</evidence>
<keyword evidence="1" id="KW-0732">Signal</keyword>
<dbReference type="GO" id="GO:0004519">
    <property type="term" value="F:endonuclease activity"/>
    <property type="evidence" value="ECO:0007669"/>
    <property type="project" value="UniProtKB-KW"/>
</dbReference>
<dbReference type="InterPro" id="IPR011089">
    <property type="entry name" value="GmrSD_C"/>
</dbReference>
<name>A0ABW2ALW1_9MICO</name>
<organism evidence="3 4">
    <name type="scientific">Flexivirga alba</name>
    <dbReference type="NCBI Taxonomy" id="702742"/>
    <lineage>
        <taxon>Bacteria</taxon>
        <taxon>Bacillati</taxon>
        <taxon>Actinomycetota</taxon>
        <taxon>Actinomycetes</taxon>
        <taxon>Micrococcales</taxon>
        <taxon>Dermacoccaceae</taxon>
        <taxon>Flexivirga</taxon>
    </lineage>
</organism>
<keyword evidence="4" id="KW-1185">Reference proteome</keyword>
<evidence type="ECO:0000259" key="2">
    <source>
        <dbReference type="Pfam" id="PF07510"/>
    </source>
</evidence>
<evidence type="ECO:0000256" key="1">
    <source>
        <dbReference type="SAM" id="SignalP"/>
    </source>
</evidence>
<feature type="chain" id="PRO_5045338970" evidence="1">
    <location>
        <begin position="27"/>
        <end position="230"/>
    </location>
</feature>
<feature type="signal peptide" evidence="1">
    <location>
        <begin position="1"/>
        <end position="26"/>
    </location>
</feature>
<protein>
    <submittedName>
        <fullName evidence="3">HNH endonuclease family protein</fullName>
    </submittedName>
</protein>
<accession>A0ABW2ALW1</accession>
<dbReference type="Proteomes" id="UP001596298">
    <property type="component" value="Unassembled WGS sequence"/>
</dbReference>
<feature type="domain" description="GmrSD restriction endonucleases C-terminal" evidence="2">
    <location>
        <begin position="127"/>
        <end position="223"/>
    </location>
</feature>
<keyword evidence="3" id="KW-0378">Hydrolase</keyword>
<comment type="caution">
    <text evidence="3">The sequence shown here is derived from an EMBL/GenBank/DDBJ whole genome shotgun (WGS) entry which is preliminary data.</text>
</comment>
<keyword evidence="3" id="KW-0255">Endonuclease</keyword>